<organism evidence="2">
    <name type="scientific">Ooceraea biroi</name>
    <name type="common">Clonal raider ant</name>
    <name type="synonym">Cerapachys biroi</name>
    <dbReference type="NCBI Taxonomy" id="2015173"/>
    <lineage>
        <taxon>Eukaryota</taxon>
        <taxon>Metazoa</taxon>
        <taxon>Ecdysozoa</taxon>
        <taxon>Arthropoda</taxon>
        <taxon>Hexapoda</taxon>
        <taxon>Insecta</taxon>
        <taxon>Pterygota</taxon>
        <taxon>Neoptera</taxon>
        <taxon>Endopterygota</taxon>
        <taxon>Hymenoptera</taxon>
        <taxon>Apocrita</taxon>
        <taxon>Aculeata</taxon>
        <taxon>Formicoidea</taxon>
        <taxon>Formicidae</taxon>
        <taxon>Dorylinae</taxon>
        <taxon>Ooceraea</taxon>
    </lineage>
</organism>
<keyword evidence="1" id="KW-0472">Membrane</keyword>
<name>A0A3L8DB74_OOCBI</name>
<gene>
    <name evidence="2" type="ORF">DMN91_011237</name>
</gene>
<reference evidence="2" key="2">
    <citation type="submission" date="2018-07" db="EMBL/GenBank/DDBJ databases">
        <authorList>
            <person name="Mckenzie S.K."/>
            <person name="Kronauer D.J.C."/>
        </authorList>
    </citation>
    <scope>NUCLEOTIDE SEQUENCE</scope>
    <source>
        <strain evidence="2">Clonal line C1</strain>
    </source>
</reference>
<keyword evidence="1" id="KW-0812">Transmembrane</keyword>
<proteinExistence type="predicted"/>
<feature type="transmembrane region" description="Helical" evidence="1">
    <location>
        <begin position="49"/>
        <end position="67"/>
    </location>
</feature>
<evidence type="ECO:0000313" key="2">
    <source>
        <dbReference type="EMBL" id="RLU17168.1"/>
    </source>
</evidence>
<dbReference type="Proteomes" id="UP000279307">
    <property type="component" value="Chromosome 11"/>
</dbReference>
<keyword evidence="1" id="KW-1133">Transmembrane helix</keyword>
<evidence type="ECO:0000256" key="1">
    <source>
        <dbReference type="SAM" id="Phobius"/>
    </source>
</evidence>
<dbReference type="EMBL" id="QOIP01000011">
    <property type="protein sequence ID" value="RLU17168.1"/>
    <property type="molecule type" value="Genomic_DNA"/>
</dbReference>
<reference evidence="2" key="1">
    <citation type="journal article" date="2018" name="Genome Res.">
        <title>The genomic architecture and molecular evolution of ant odorant receptors.</title>
        <authorList>
            <person name="McKenzie S.K."/>
            <person name="Kronauer D.J.C."/>
        </authorList>
    </citation>
    <scope>NUCLEOTIDE SEQUENCE [LARGE SCALE GENOMIC DNA]</scope>
    <source>
        <strain evidence="2">Clonal line C1</strain>
    </source>
</reference>
<protein>
    <submittedName>
        <fullName evidence="2">Uncharacterized protein</fullName>
    </submittedName>
</protein>
<dbReference type="AlphaFoldDB" id="A0A3L8DB74"/>
<accession>A0A3L8DB74</accession>
<dbReference type="OrthoDB" id="430300at2759"/>
<comment type="caution">
    <text evidence="2">The sequence shown here is derived from an EMBL/GenBank/DDBJ whole genome shotgun (WGS) entry which is preliminary data.</text>
</comment>
<feature type="transmembrane region" description="Helical" evidence="1">
    <location>
        <begin position="73"/>
        <end position="96"/>
    </location>
</feature>
<sequence length="138" mass="15904">MSLLLITKMLRDMYWSCGSRKPGILCGYIGDQTYHTRCCKSIEKSMNSFRYTCLTYLLLCVMANWEIAAWYFLLAYIPTVLLGGIGVLMLASFYYITDITNENERAWHLAWLDASMNASILCCNYCVTNMHSDTNEKQ</sequence>